<dbReference type="RefSeq" id="WP_344065412.1">
    <property type="nucleotide sequence ID" value="NZ_BAAAPN010000045.1"/>
</dbReference>
<comment type="caution">
    <text evidence="2">The sequence shown here is derived from an EMBL/GenBank/DDBJ whole genome shotgun (WGS) entry which is preliminary data.</text>
</comment>
<keyword evidence="3" id="KW-1185">Reference proteome</keyword>
<evidence type="ECO:0000256" key="1">
    <source>
        <dbReference type="SAM" id="SignalP"/>
    </source>
</evidence>
<evidence type="ECO:0000313" key="2">
    <source>
        <dbReference type="EMBL" id="GAA1760171.1"/>
    </source>
</evidence>
<gene>
    <name evidence="2" type="ORF">GCM10009810_19530</name>
</gene>
<organism evidence="2 3">
    <name type="scientific">Nostocoides vanveenii</name>
    <dbReference type="NCBI Taxonomy" id="330835"/>
    <lineage>
        <taxon>Bacteria</taxon>
        <taxon>Bacillati</taxon>
        <taxon>Actinomycetota</taxon>
        <taxon>Actinomycetes</taxon>
        <taxon>Micrococcales</taxon>
        <taxon>Intrasporangiaceae</taxon>
        <taxon>Nostocoides</taxon>
    </lineage>
</organism>
<feature type="signal peptide" evidence="1">
    <location>
        <begin position="1"/>
        <end position="25"/>
    </location>
</feature>
<protein>
    <submittedName>
        <fullName evidence="2">Uncharacterized protein</fullName>
    </submittedName>
</protein>
<proteinExistence type="predicted"/>
<accession>A0ABN2KMB7</accession>
<sequence>MSTARRAGVLGLALGATAIAGAASAKPLDKVAPIVPATAAATAAAVGAPGARDTTPYFTIQFGRTQWVSADKLCKPLQNAVTLGRVATLLQQRGKVASGNVVVKRQGVSQSCFSNYVISPSWNDLTQLRTVYGWTFNSAGMTYANMTTLTPTEQLAEACGSVGALARRGHTRAWGLFAYPNNKYSDKIQTQVVKKCFAFGRQYGDTTTTQAAGALWPNWQTTVSVNGGRCADTTLACSTSGASSTYQTPAMLIPKTRVAAGAWTTMQWYRLVTGTSTTGTVAQWNCTGAENTHWTSDAELYCVRDFLRVIDAIPSTVKVTDAATVAEAWGVKPSGT</sequence>
<dbReference type="Proteomes" id="UP001501475">
    <property type="component" value="Unassembled WGS sequence"/>
</dbReference>
<feature type="chain" id="PRO_5045710243" evidence="1">
    <location>
        <begin position="26"/>
        <end position="336"/>
    </location>
</feature>
<evidence type="ECO:0000313" key="3">
    <source>
        <dbReference type="Proteomes" id="UP001501475"/>
    </source>
</evidence>
<keyword evidence="1" id="KW-0732">Signal</keyword>
<dbReference type="EMBL" id="BAAAPN010000045">
    <property type="protein sequence ID" value="GAA1760171.1"/>
    <property type="molecule type" value="Genomic_DNA"/>
</dbReference>
<reference evidence="2 3" key="1">
    <citation type="journal article" date="2019" name="Int. J. Syst. Evol. Microbiol.">
        <title>The Global Catalogue of Microorganisms (GCM) 10K type strain sequencing project: providing services to taxonomists for standard genome sequencing and annotation.</title>
        <authorList>
            <consortium name="The Broad Institute Genomics Platform"/>
            <consortium name="The Broad Institute Genome Sequencing Center for Infectious Disease"/>
            <person name="Wu L."/>
            <person name="Ma J."/>
        </authorList>
    </citation>
    <scope>NUCLEOTIDE SEQUENCE [LARGE SCALE GENOMIC DNA]</scope>
    <source>
        <strain evidence="2 3">JCM 15591</strain>
    </source>
</reference>
<name>A0ABN2KMB7_9MICO</name>